<evidence type="ECO:0000313" key="3">
    <source>
        <dbReference type="Proteomes" id="UP001160301"/>
    </source>
</evidence>
<gene>
    <name evidence="2" type="ORF">QHF89_44965</name>
</gene>
<name>A0ABT6P851_9BACT</name>
<accession>A0ABT6P851</accession>
<keyword evidence="3" id="KW-1185">Reference proteome</keyword>
<evidence type="ECO:0000313" key="2">
    <source>
        <dbReference type="EMBL" id="MDI1436741.1"/>
    </source>
</evidence>
<dbReference type="Proteomes" id="UP001160301">
    <property type="component" value="Unassembled WGS sequence"/>
</dbReference>
<protein>
    <submittedName>
        <fullName evidence="2">Uncharacterized protein</fullName>
    </submittedName>
</protein>
<dbReference type="EMBL" id="JARZHI010000092">
    <property type="protein sequence ID" value="MDI1436741.1"/>
    <property type="molecule type" value="Genomic_DNA"/>
</dbReference>
<dbReference type="RefSeq" id="WP_136972883.1">
    <property type="nucleotide sequence ID" value="NZ_JARZHI010000092.1"/>
</dbReference>
<proteinExistence type="predicted"/>
<feature type="chain" id="PRO_5045137299" evidence="1">
    <location>
        <begin position="21"/>
        <end position="121"/>
    </location>
</feature>
<reference evidence="2 3" key="1">
    <citation type="submission" date="2023-04" db="EMBL/GenBank/DDBJ databases">
        <title>The genome sequence of Polyangium sorediatum DSM14670.</title>
        <authorList>
            <person name="Zhang X."/>
        </authorList>
    </citation>
    <scope>NUCLEOTIDE SEQUENCE [LARGE SCALE GENOMIC DNA]</scope>
    <source>
        <strain evidence="2 3">DSM 14670</strain>
    </source>
</reference>
<keyword evidence="1" id="KW-0732">Signal</keyword>
<feature type="signal peptide" evidence="1">
    <location>
        <begin position="1"/>
        <end position="20"/>
    </location>
</feature>
<comment type="caution">
    <text evidence="2">The sequence shown here is derived from an EMBL/GenBank/DDBJ whole genome shotgun (WGS) entry which is preliminary data.</text>
</comment>
<organism evidence="2 3">
    <name type="scientific">Polyangium sorediatum</name>
    <dbReference type="NCBI Taxonomy" id="889274"/>
    <lineage>
        <taxon>Bacteria</taxon>
        <taxon>Pseudomonadati</taxon>
        <taxon>Myxococcota</taxon>
        <taxon>Polyangia</taxon>
        <taxon>Polyangiales</taxon>
        <taxon>Polyangiaceae</taxon>
        <taxon>Polyangium</taxon>
    </lineage>
</organism>
<sequence length="121" mass="13210">MHRNLLGKTLLLLFLVGASADCSSRAQVLCELVCDCRHCSDHGEITMCAEYSRQEDMADAYGCSDAWLAFTICVEEKGTCDETMAEFSAIENGIKDRCAAERLGLHNCILAASAHGGFRIE</sequence>
<evidence type="ECO:0000256" key="1">
    <source>
        <dbReference type="SAM" id="SignalP"/>
    </source>
</evidence>